<accession>A0ABS9Z9S8</accession>
<feature type="transmembrane region" description="Helical" evidence="8">
    <location>
        <begin position="220"/>
        <end position="246"/>
    </location>
</feature>
<feature type="domain" description="ABC transporter" evidence="9">
    <location>
        <begin position="536"/>
        <end position="771"/>
    </location>
</feature>
<dbReference type="PROSITE" id="PS50990">
    <property type="entry name" value="PEPTIDASE_C39"/>
    <property type="match status" value="1"/>
</dbReference>
<keyword evidence="13" id="KW-1185">Reference proteome</keyword>
<dbReference type="InterPro" id="IPR036640">
    <property type="entry name" value="ABC1_TM_sf"/>
</dbReference>
<gene>
    <name evidence="12" type="ORF">K2U94_16860</name>
</gene>
<reference evidence="12" key="1">
    <citation type="journal article" date="2022" name="ISME J.">
        <title>Identification of active gaseous-alkane degraders at natural gas seeps.</title>
        <authorList>
            <person name="Farhan Ul Haque M."/>
            <person name="Hernandez M."/>
            <person name="Crombie A.T."/>
            <person name="Murrell J.C."/>
        </authorList>
    </citation>
    <scope>NUCLEOTIDE SEQUENCE</scope>
    <source>
        <strain evidence="12">PC2</strain>
    </source>
</reference>
<keyword evidence="3 8" id="KW-0812">Transmembrane</keyword>
<feature type="transmembrane region" description="Helical" evidence="8">
    <location>
        <begin position="362"/>
        <end position="382"/>
    </location>
</feature>
<evidence type="ECO:0000313" key="12">
    <source>
        <dbReference type="EMBL" id="MCI4684413.1"/>
    </source>
</evidence>
<evidence type="ECO:0000259" key="11">
    <source>
        <dbReference type="PROSITE" id="PS50990"/>
    </source>
</evidence>
<keyword evidence="6 8" id="KW-1133">Transmembrane helix</keyword>
<protein>
    <submittedName>
        <fullName evidence="12">Peptidase domain-containing ABC transporter</fullName>
    </submittedName>
</protein>
<dbReference type="InterPro" id="IPR003593">
    <property type="entry name" value="AAA+_ATPase"/>
</dbReference>
<dbReference type="SMART" id="SM00382">
    <property type="entry name" value="AAA"/>
    <property type="match status" value="1"/>
</dbReference>
<dbReference type="InterPro" id="IPR005074">
    <property type="entry name" value="Peptidase_C39"/>
</dbReference>
<comment type="caution">
    <text evidence="12">The sequence shown here is derived from an EMBL/GenBank/DDBJ whole genome shotgun (WGS) entry which is preliminary data.</text>
</comment>
<dbReference type="Pfam" id="PF00664">
    <property type="entry name" value="ABC_membrane"/>
    <property type="match status" value="1"/>
</dbReference>
<dbReference type="RefSeq" id="WP_243068309.1">
    <property type="nucleotide sequence ID" value="NZ_JAIVFK010000001.1"/>
</dbReference>
<comment type="similarity">
    <text evidence="2">Belongs to the ABC transporter superfamily.</text>
</comment>
<evidence type="ECO:0000259" key="9">
    <source>
        <dbReference type="PROSITE" id="PS50893"/>
    </source>
</evidence>
<evidence type="ECO:0000259" key="10">
    <source>
        <dbReference type="PROSITE" id="PS50929"/>
    </source>
</evidence>
<dbReference type="SUPFAM" id="SSF90123">
    <property type="entry name" value="ABC transporter transmembrane region"/>
    <property type="match status" value="1"/>
</dbReference>
<dbReference type="EMBL" id="JAIVFP010000001">
    <property type="protein sequence ID" value="MCI4684413.1"/>
    <property type="molecule type" value="Genomic_DNA"/>
</dbReference>
<dbReference type="PROSITE" id="PS50893">
    <property type="entry name" value="ABC_TRANSPORTER_2"/>
    <property type="match status" value="1"/>
</dbReference>
<keyword evidence="7 8" id="KW-0472">Membrane</keyword>
<evidence type="ECO:0000256" key="6">
    <source>
        <dbReference type="ARBA" id="ARBA00022989"/>
    </source>
</evidence>
<evidence type="ECO:0000256" key="1">
    <source>
        <dbReference type="ARBA" id="ARBA00004651"/>
    </source>
</evidence>
<feature type="domain" description="ABC transmembrane type-1" evidence="10">
    <location>
        <begin position="224"/>
        <end position="503"/>
    </location>
</feature>
<keyword evidence="5" id="KW-0067">ATP-binding</keyword>
<evidence type="ECO:0000256" key="5">
    <source>
        <dbReference type="ARBA" id="ARBA00022840"/>
    </source>
</evidence>
<dbReference type="CDD" id="cd18783">
    <property type="entry name" value="ABC_6TM_PrtD_LapB_HlyB_like"/>
    <property type="match status" value="1"/>
</dbReference>
<keyword evidence="4" id="KW-0547">Nucleotide-binding</keyword>
<evidence type="ECO:0000256" key="2">
    <source>
        <dbReference type="ARBA" id="ARBA00005417"/>
    </source>
</evidence>
<dbReference type="Gene3D" id="3.90.70.10">
    <property type="entry name" value="Cysteine proteinases"/>
    <property type="match status" value="1"/>
</dbReference>
<dbReference type="PANTHER" id="PTHR24221:SF647">
    <property type="entry name" value="BLL6336 PROTEIN"/>
    <property type="match status" value="1"/>
</dbReference>
<dbReference type="PROSITE" id="PS00211">
    <property type="entry name" value="ABC_TRANSPORTER_1"/>
    <property type="match status" value="1"/>
</dbReference>
<feature type="transmembrane region" description="Helical" evidence="8">
    <location>
        <begin position="258"/>
        <end position="278"/>
    </location>
</feature>
<dbReference type="InterPro" id="IPR017871">
    <property type="entry name" value="ABC_transporter-like_CS"/>
</dbReference>
<dbReference type="PANTHER" id="PTHR24221">
    <property type="entry name" value="ATP-BINDING CASSETTE SUB-FAMILY B"/>
    <property type="match status" value="1"/>
</dbReference>
<evidence type="ECO:0000256" key="4">
    <source>
        <dbReference type="ARBA" id="ARBA00022741"/>
    </source>
</evidence>
<feature type="domain" description="Peptidase C39" evidence="11">
    <location>
        <begin position="62"/>
        <end position="192"/>
    </location>
</feature>
<proteinExistence type="inferred from homology"/>
<dbReference type="PROSITE" id="PS50929">
    <property type="entry name" value="ABC_TM1F"/>
    <property type="match status" value="1"/>
</dbReference>
<evidence type="ECO:0000256" key="3">
    <source>
        <dbReference type="ARBA" id="ARBA00022692"/>
    </source>
</evidence>
<dbReference type="InterPro" id="IPR003439">
    <property type="entry name" value="ABC_transporter-like_ATP-bd"/>
</dbReference>
<dbReference type="InterPro" id="IPR039421">
    <property type="entry name" value="Type_1_exporter"/>
</dbReference>
<evidence type="ECO:0000256" key="8">
    <source>
        <dbReference type="SAM" id="Phobius"/>
    </source>
</evidence>
<dbReference type="SUPFAM" id="SSF52540">
    <property type="entry name" value="P-loop containing nucleoside triphosphate hydrolases"/>
    <property type="match status" value="1"/>
</dbReference>
<dbReference type="Pfam" id="PF03412">
    <property type="entry name" value="Peptidase_C39"/>
    <property type="match status" value="1"/>
</dbReference>
<dbReference type="Pfam" id="PF00005">
    <property type="entry name" value="ABC_tran"/>
    <property type="match status" value="1"/>
</dbReference>
<organism evidence="12 13">
    <name type="scientific">Candidatus Rhodoblastus alkanivorans</name>
    <dbReference type="NCBI Taxonomy" id="2954117"/>
    <lineage>
        <taxon>Bacteria</taxon>
        <taxon>Pseudomonadati</taxon>
        <taxon>Pseudomonadota</taxon>
        <taxon>Alphaproteobacteria</taxon>
        <taxon>Hyphomicrobiales</taxon>
        <taxon>Rhodoblastaceae</taxon>
        <taxon>Rhodoblastus</taxon>
    </lineage>
</organism>
<evidence type="ECO:0000313" key="13">
    <source>
        <dbReference type="Proteomes" id="UP001139104"/>
    </source>
</evidence>
<feature type="transmembrane region" description="Helical" evidence="8">
    <location>
        <begin position="336"/>
        <end position="356"/>
    </location>
</feature>
<dbReference type="Gene3D" id="3.40.50.300">
    <property type="entry name" value="P-loop containing nucleotide triphosphate hydrolases"/>
    <property type="match status" value="1"/>
</dbReference>
<dbReference type="Gene3D" id="1.20.1560.10">
    <property type="entry name" value="ABC transporter type 1, transmembrane domain"/>
    <property type="match status" value="1"/>
</dbReference>
<dbReference type="InterPro" id="IPR027417">
    <property type="entry name" value="P-loop_NTPase"/>
</dbReference>
<sequence>MSQPISVDVPKRRPKKWFSAFRNNKAGKAAVGSDPAEAPPAPVVEVAAPPDIEVAAAPAEDSGEAARTGLECLSLIAGRHGVELSAERLRHAYAVDGGALAATQLLRMAKDAGLRARSARLDWKVLLRLGEAYPALLRLDNGNWIVVLGPGEAPDGGEAVVVFDPLADRRYEPLVVEKELFCARWSGDAILMKRESRLADGRPAFGLRWFVPELLRQWRLFIDVAVAAILLYALGLALPIFFQLVIDKVLVHESFTTLYVLAAGAAAALSFEAVFTFLRRYLLLYATNKVDIRVATQTFGHLLGLPVSFFEHISAGVLVKHMQQAARIREFLTGRLFLTTLDALSLVVFIPVLLLYSVKLTFVVLAFTALSALVVMTLMGPFRRRLADLYQAEGARQALLVETVHGMRTVKSLAMEPMQGRRWDERCAQAVTMRFGVEKISAGAQALTGFLEKIMTLGIITLGAFDVFNGVMTIGALVAFNMLAGRVSGPLVQMVAMVHEYQEVALAVKMLGEVMNQKPEREGKSEGLRPEIAGGIEFENVSFRYGPEGAPALDDVSFSVEPGSIFGIVGRSGSGKTTLTRLISGIYAAQQGVLRIDGADSREIDLAHLRNSLGVVLQDNFLFRGTVRENIACVKRDATFAEVAHAARLAGADEFIERLPRGFDTMLEEDGSNLSGGQKQRLAIARALVVDPRILILDEATSALDSESELIIRRNLRRIAAGRTVIIVSHRLSMLADSNQILVIDRGRIVDVDSHDRLLSKCTIYRHLWNQQMRHVA</sequence>
<feature type="transmembrane region" description="Helical" evidence="8">
    <location>
        <begin position="457"/>
        <end position="484"/>
    </location>
</feature>
<name>A0ABS9Z9S8_9HYPH</name>
<dbReference type="InterPro" id="IPR011527">
    <property type="entry name" value="ABC1_TM_dom"/>
</dbReference>
<comment type="subcellular location">
    <subcellularLocation>
        <location evidence="1">Cell membrane</location>
        <topology evidence="1">Multi-pass membrane protein</topology>
    </subcellularLocation>
</comment>
<dbReference type="Proteomes" id="UP001139104">
    <property type="component" value="Unassembled WGS sequence"/>
</dbReference>
<evidence type="ECO:0000256" key="7">
    <source>
        <dbReference type="ARBA" id="ARBA00023136"/>
    </source>
</evidence>